<keyword evidence="3" id="KW-1185">Reference proteome</keyword>
<evidence type="ECO:0000256" key="1">
    <source>
        <dbReference type="SAM" id="MobiDB-lite"/>
    </source>
</evidence>
<proteinExistence type="predicted"/>
<accession>A0A3L6R8L9</accession>
<comment type="caution">
    <text evidence="2">The sequence shown here is derived from an EMBL/GenBank/DDBJ whole genome shotgun (WGS) entry which is preliminary data.</text>
</comment>
<name>A0A3L6R8L9_PANMI</name>
<feature type="region of interest" description="Disordered" evidence="1">
    <location>
        <begin position="1"/>
        <end position="96"/>
    </location>
</feature>
<organism evidence="2 3">
    <name type="scientific">Panicum miliaceum</name>
    <name type="common">Proso millet</name>
    <name type="synonym">Broomcorn millet</name>
    <dbReference type="NCBI Taxonomy" id="4540"/>
    <lineage>
        <taxon>Eukaryota</taxon>
        <taxon>Viridiplantae</taxon>
        <taxon>Streptophyta</taxon>
        <taxon>Embryophyta</taxon>
        <taxon>Tracheophyta</taxon>
        <taxon>Spermatophyta</taxon>
        <taxon>Magnoliopsida</taxon>
        <taxon>Liliopsida</taxon>
        <taxon>Poales</taxon>
        <taxon>Poaceae</taxon>
        <taxon>PACMAD clade</taxon>
        <taxon>Panicoideae</taxon>
        <taxon>Panicodae</taxon>
        <taxon>Paniceae</taxon>
        <taxon>Panicinae</taxon>
        <taxon>Panicum</taxon>
        <taxon>Panicum sect. Panicum</taxon>
    </lineage>
</organism>
<evidence type="ECO:0000313" key="2">
    <source>
        <dbReference type="EMBL" id="RLM99002.1"/>
    </source>
</evidence>
<dbReference type="AlphaFoldDB" id="A0A3L6R8L9"/>
<protein>
    <submittedName>
        <fullName evidence="2">Uncharacterized protein</fullName>
    </submittedName>
</protein>
<evidence type="ECO:0000313" key="3">
    <source>
        <dbReference type="Proteomes" id="UP000275267"/>
    </source>
</evidence>
<gene>
    <name evidence="2" type="ORF">C2845_PM06G33270</name>
</gene>
<feature type="compositionally biased region" description="Basic and acidic residues" evidence="1">
    <location>
        <begin position="35"/>
        <end position="55"/>
    </location>
</feature>
<dbReference type="EMBL" id="PQIB02000009">
    <property type="protein sequence ID" value="RLM99002.1"/>
    <property type="molecule type" value="Genomic_DNA"/>
</dbReference>
<feature type="compositionally biased region" description="Basic residues" evidence="1">
    <location>
        <begin position="13"/>
        <end position="22"/>
    </location>
</feature>
<dbReference type="Proteomes" id="UP000275267">
    <property type="component" value="Unassembled WGS sequence"/>
</dbReference>
<sequence>MVTGAFRRAGGGRAKRQRKRPPRLAPSRGRQGSRHQSEAADLGLRDATGRRDSHRLTPPAAGRRKEGVPSPRRVAAGPGPGRQVDMPGERRPAGSKDMKIDRYNSARMIEEQGLEDSETLITFSSGHDYASVSMATTTDDVSINDIVIDQWTDHLVDIFTTDRYDQLLMMLIHVVSNFPLLGRIYIIYEHMEWMMASVEKVTDEIADEFKRKCMPCRAALRCYLYSNADRYYGQDYAKGKAQYILCPNPEDFFYWDYMQLMQGRCWKAVMDFLEQPLPVLYMKLLS</sequence>
<feature type="compositionally biased region" description="Basic and acidic residues" evidence="1">
    <location>
        <begin position="87"/>
        <end position="96"/>
    </location>
</feature>
<reference evidence="3" key="1">
    <citation type="journal article" date="2019" name="Nat. Commun.">
        <title>The genome of broomcorn millet.</title>
        <authorList>
            <person name="Zou C."/>
            <person name="Miki D."/>
            <person name="Li D."/>
            <person name="Tang Q."/>
            <person name="Xiao L."/>
            <person name="Rajput S."/>
            <person name="Deng P."/>
            <person name="Jia W."/>
            <person name="Huang R."/>
            <person name="Zhang M."/>
            <person name="Sun Y."/>
            <person name="Hu J."/>
            <person name="Fu X."/>
            <person name="Schnable P.S."/>
            <person name="Li F."/>
            <person name="Zhang H."/>
            <person name="Feng B."/>
            <person name="Zhu X."/>
            <person name="Liu R."/>
            <person name="Schnable J.C."/>
            <person name="Zhu J.-K."/>
            <person name="Zhang H."/>
        </authorList>
    </citation>
    <scope>NUCLEOTIDE SEQUENCE [LARGE SCALE GENOMIC DNA]</scope>
</reference>